<evidence type="ECO:0000256" key="4">
    <source>
        <dbReference type="PROSITE-ProRule" id="PRU00409"/>
    </source>
</evidence>
<keyword evidence="2 4" id="KW-0547">Nucleotide-binding</keyword>
<dbReference type="InterPro" id="IPR040570">
    <property type="entry name" value="LAL_C2"/>
</dbReference>
<dbReference type="Gene3D" id="3.40.50.20">
    <property type="match status" value="1"/>
</dbReference>
<evidence type="ECO:0000313" key="6">
    <source>
        <dbReference type="EMBL" id="RLE14491.1"/>
    </source>
</evidence>
<gene>
    <name evidence="6" type="ORF">DRI96_01375</name>
</gene>
<keyword evidence="3 4" id="KW-0067">ATP-binding</keyword>
<dbReference type="Pfam" id="PF13535">
    <property type="entry name" value="ATP-grasp_4"/>
    <property type="match status" value="1"/>
</dbReference>
<dbReference type="PROSITE" id="PS50975">
    <property type="entry name" value="ATP_GRASP"/>
    <property type="match status" value="1"/>
</dbReference>
<dbReference type="InterPro" id="IPR013815">
    <property type="entry name" value="ATP_grasp_subdomain_1"/>
</dbReference>
<dbReference type="Proteomes" id="UP000267654">
    <property type="component" value="Unassembled WGS sequence"/>
</dbReference>
<dbReference type="InterPro" id="IPR016185">
    <property type="entry name" value="PreATP-grasp_dom_sf"/>
</dbReference>
<proteinExistence type="predicted"/>
<dbReference type="SUPFAM" id="SSF52440">
    <property type="entry name" value="PreATP-grasp domain"/>
    <property type="match status" value="1"/>
</dbReference>
<dbReference type="Gene3D" id="3.30.470.20">
    <property type="entry name" value="ATP-grasp fold, B domain"/>
    <property type="match status" value="1"/>
</dbReference>
<evidence type="ECO:0000256" key="1">
    <source>
        <dbReference type="ARBA" id="ARBA00022598"/>
    </source>
</evidence>
<evidence type="ECO:0000256" key="3">
    <source>
        <dbReference type="ARBA" id="ARBA00022840"/>
    </source>
</evidence>
<dbReference type="AlphaFoldDB" id="A0A662DJM6"/>
<dbReference type="GO" id="GO:0016874">
    <property type="term" value="F:ligase activity"/>
    <property type="evidence" value="ECO:0007669"/>
    <property type="project" value="UniProtKB-KW"/>
</dbReference>
<dbReference type="GO" id="GO:0005524">
    <property type="term" value="F:ATP binding"/>
    <property type="evidence" value="ECO:0007669"/>
    <property type="project" value="UniProtKB-UniRule"/>
</dbReference>
<sequence>MKRKKHVLMIGGGVQQVEAVRQLKEEGWYVGVTDRNPNCPCKKFADYLITADGRDPESIIQFLLFNKGKSGLPKAVFTLTELTTTAAIVSKALGLPTPSVLGVAISQSKALSKLYWQNAGISSPSGVIVSKNTDMSKLLNKIKYPCVVKPDISFGGRGVTLVENFKELYKALELAIKYSRSDKCIVEEYITGSLHDANGFFSLDGKFFPLSVSDRIWSNKISVEGGAVCPSNLSTDQQHEFLCLFEKACKALGIEYGPVKIDAMFDGKKFFVLEVAARLHGPRNSLFLVPNSYGKYLLPAVCEAMVKKQRLQWDFSNYKYSSAYEQIIVDKEGKILSIEGIEKVRKMKKIFNIQLFKNKGDKLTIPSNSSEVVGYVFAVGNNILECQQEIKEAKATLRFHID</sequence>
<dbReference type="GO" id="GO:0046872">
    <property type="term" value="F:metal ion binding"/>
    <property type="evidence" value="ECO:0007669"/>
    <property type="project" value="InterPro"/>
</dbReference>
<dbReference type="EMBL" id="QMQB01000035">
    <property type="protein sequence ID" value="RLE14491.1"/>
    <property type="molecule type" value="Genomic_DNA"/>
</dbReference>
<name>A0A662DJM6_UNCAE</name>
<dbReference type="PANTHER" id="PTHR43585:SF2">
    <property type="entry name" value="ATP-GRASP ENZYME FSQD"/>
    <property type="match status" value="1"/>
</dbReference>
<evidence type="ECO:0000256" key="2">
    <source>
        <dbReference type="ARBA" id="ARBA00022741"/>
    </source>
</evidence>
<reference evidence="6 7" key="1">
    <citation type="submission" date="2018-06" db="EMBL/GenBank/DDBJ databases">
        <title>Extensive metabolic versatility and redundancy in microbially diverse, dynamic hydrothermal sediments.</title>
        <authorList>
            <person name="Dombrowski N."/>
            <person name="Teske A."/>
            <person name="Baker B.J."/>
        </authorList>
    </citation>
    <scope>NUCLEOTIDE SEQUENCE [LARGE SCALE GENOMIC DNA]</scope>
    <source>
        <strain evidence="6">B19_G9</strain>
    </source>
</reference>
<dbReference type="SUPFAM" id="SSF56059">
    <property type="entry name" value="Glutathione synthetase ATP-binding domain-like"/>
    <property type="match status" value="1"/>
</dbReference>
<organism evidence="6 7">
    <name type="scientific">Aerophobetes bacterium</name>
    <dbReference type="NCBI Taxonomy" id="2030807"/>
    <lineage>
        <taxon>Bacteria</taxon>
        <taxon>Candidatus Aerophobota</taxon>
    </lineage>
</organism>
<dbReference type="PANTHER" id="PTHR43585">
    <property type="entry name" value="FUMIPYRROLE BIOSYNTHESIS PROTEIN C"/>
    <property type="match status" value="1"/>
</dbReference>
<dbReference type="InterPro" id="IPR011761">
    <property type="entry name" value="ATP-grasp"/>
</dbReference>
<evidence type="ECO:0000313" key="7">
    <source>
        <dbReference type="Proteomes" id="UP000267654"/>
    </source>
</evidence>
<dbReference type="InterPro" id="IPR052032">
    <property type="entry name" value="ATP-dep_AA_Ligase"/>
</dbReference>
<keyword evidence="1" id="KW-0436">Ligase</keyword>
<evidence type="ECO:0000259" key="5">
    <source>
        <dbReference type="PROSITE" id="PS50975"/>
    </source>
</evidence>
<comment type="caution">
    <text evidence="6">The sequence shown here is derived from an EMBL/GenBank/DDBJ whole genome shotgun (WGS) entry which is preliminary data.</text>
</comment>
<feature type="domain" description="ATP-grasp" evidence="5">
    <location>
        <begin position="113"/>
        <end position="306"/>
    </location>
</feature>
<dbReference type="Pfam" id="PF18603">
    <property type="entry name" value="LAL_C2"/>
    <property type="match status" value="1"/>
</dbReference>
<protein>
    <recommendedName>
        <fullName evidence="5">ATP-grasp domain-containing protein</fullName>
    </recommendedName>
</protein>
<accession>A0A662DJM6</accession>
<dbReference type="Gene3D" id="3.30.1490.20">
    <property type="entry name" value="ATP-grasp fold, A domain"/>
    <property type="match status" value="1"/>
</dbReference>